<feature type="transmembrane region" description="Helical" evidence="10">
    <location>
        <begin position="425"/>
        <end position="443"/>
    </location>
</feature>
<feature type="transmembrane region" description="Helical" evidence="10">
    <location>
        <begin position="100"/>
        <end position="120"/>
    </location>
</feature>
<feature type="transmembrane region" description="Helical" evidence="10">
    <location>
        <begin position="292"/>
        <end position="310"/>
    </location>
</feature>
<evidence type="ECO:0000256" key="6">
    <source>
        <dbReference type="ARBA" id="ARBA00022692"/>
    </source>
</evidence>
<evidence type="ECO:0000256" key="9">
    <source>
        <dbReference type="ARBA" id="ARBA00023251"/>
    </source>
</evidence>
<proteinExistence type="inferred from homology"/>
<feature type="transmembrane region" description="Helical" evidence="10">
    <location>
        <begin position="243"/>
        <end position="260"/>
    </location>
</feature>
<dbReference type="AlphaFoldDB" id="A0A9D1DNR7"/>
<feature type="transmembrane region" description="Helical" evidence="10">
    <location>
        <begin position="140"/>
        <end position="161"/>
    </location>
</feature>
<dbReference type="Pfam" id="PF01554">
    <property type="entry name" value="MatE"/>
    <property type="match status" value="2"/>
</dbReference>
<dbReference type="Proteomes" id="UP000886785">
    <property type="component" value="Unassembled WGS sequence"/>
</dbReference>
<feature type="transmembrane region" description="Helical" evidence="10">
    <location>
        <begin position="201"/>
        <end position="223"/>
    </location>
</feature>
<comment type="caution">
    <text evidence="11">The sequence shown here is derived from an EMBL/GenBank/DDBJ whole genome shotgun (WGS) entry which is preliminary data.</text>
</comment>
<feature type="transmembrane region" description="Helical" evidence="10">
    <location>
        <begin position="330"/>
        <end position="354"/>
    </location>
</feature>
<dbReference type="GO" id="GO:0015297">
    <property type="term" value="F:antiporter activity"/>
    <property type="evidence" value="ECO:0007669"/>
    <property type="project" value="InterPro"/>
</dbReference>
<dbReference type="EMBL" id="DVHF01000009">
    <property type="protein sequence ID" value="HIR56173.1"/>
    <property type="molecule type" value="Genomic_DNA"/>
</dbReference>
<keyword evidence="6 10" id="KW-0812">Transmembrane</keyword>
<keyword evidence="5" id="KW-1003">Cell membrane</keyword>
<reference evidence="11" key="2">
    <citation type="journal article" date="2021" name="PeerJ">
        <title>Extensive microbial diversity within the chicken gut microbiome revealed by metagenomics and culture.</title>
        <authorList>
            <person name="Gilroy R."/>
            <person name="Ravi A."/>
            <person name="Getino M."/>
            <person name="Pursley I."/>
            <person name="Horton D.L."/>
            <person name="Alikhan N.F."/>
            <person name="Baker D."/>
            <person name="Gharbi K."/>
            <person name="Hall N."/>
            <person name="Watson M."/>
            <person name="Adriaenssens E.M."/>
            <person name="Foster-Nyarko E."/>
            <person name="Jarju S."/>
            <person name="Secka A."/>
            <person name="Antonio M."/>
            <person name="Oren A."/>
            <person name="Chaudhuri R.R."/>
            <person name="La Ragione R."/>
            <person name="Hildebrand F."/>
            <person name="Pallen M.J."/>
        </authorList>
    </citation>
    <scope>NUCLEOTIDE SEQUENCE</scope>
    <source>
        <strain evidence="11">ChiSjej1B19-7085</strain>
    </source>
</reference>
<dbReference type="GO" id="GO:0005886">
    <property type="term" value="C:plasma membrane"/>
    <property type="evidence" value="ECO:0007669"/>
    <property type="project" value="UniProtKB-SubCell"/>
</dbReference>
<sequence>MQQINQKTVLFEQTPIPKAVFQLAVPTILSSLVMVLYNLADTYFVGMLNDPVQNAAVTLAAPVLLAFNAINNLFGVGSSSMMSRALGRKDFDTVSRSSAFGFYSALGSGILFSILCTVFQNPLLVLLGADSTTTEATRQYLFWTVNCGAAPAILNVVMAYLVRSEGSSLHASLGTMSGCFLNIILDPIFILPWGFNLGAGGAGLATFLSNCVACLYFFVLLFVRRGNTYVCISPKKFSFRKSIVLGVCGVGVPASIQNLLNVTGMTLLNNFTSAYGADAVAAMGIAQKINMVPMQVSMGLSQGIMPLVSYNFASRNVKRMKGTVSFARKIALLLIITVSVLYFIFPGVFVRLFMDNPTIIEYGSRFLRGFCLGLPFLCLDFLAVGVFQASGMGKEALIFAILRKIVLEIPALCILNWIFPLYGLAYAQFTAEIVLAAASIVVLSRLFRRLETPSGAGEPSHS</sequence>
<evidence type="ECO:0000256" key="5">
    <source>
        <dbReference type="ARBA" id="ARBA00022475"/>
    </source>
</evidence>
<evidence type="ECO:0000256" key="1">
    <source>
        <dbReference type="ARBA" id="ARBA00004651"/>
    </source>
</evidence>
<feature type="transmembrane region" description="Helical" evidence="10">
    <location>
        <begin position="59"/>
        <end position="79"/>
    </location>
</feature>
<reference evidence="11" key="1">
    <citation type="submission" date="2020-10" db="EMBL/GenBank/DDBJ databases">
        <authorList>
            <person name="Gilroy R."/>
        </authorList>
    </citation>
    <scope>NUCLEOTIDE SEQUENCE</scope>
    <source>
        <strain evidence="11">ChiSjej1B19-7085</strain>
    </source>
</reference>
<dbReference type="InterPro" id="IPR048279">
    <property type="entry name" value="MdtK-like"/>
</dbReference>
<comment type="subcellular location">
    <subcellularLocation>
        <location evidence="1">Cell membrane</location>
        <topology evidence="1">Multi-pass membrane protein</topology>
    </subcellularLocation>
</comment>
<dbReference type="InterPro" id="IPR045070">
    <property type="entry name" value="MATE_MepA-like"/>
</dbReference>
<protein>
    <recommendedName>
        <fullName evidence="3">Multidrug export protein MepA</fullName>
    </recommendedName>
</protein>
<dbReference type="InterPro" id="IPR051327">
    <property type="entry name" value="MATE_MepA_subfamily"/>
</dbReference>
<keyword evidence="4" id="KW-0813">Transport</keyword>
<evidence type="ECO:0000256" key="3">
    <source>
        <dbReference type="ARBA" id="ARBA00022106"/>
    </source>
</evidence>
<accession>A0A9D1DNR7</accession>
<evidence type="ECO:0000256" key="10">
    <source>
        <dbReference type="SAM" id="Phobius"/>
    </source>
</evidence>
<comment type="similarity">
    <text evidence="2">Belongs to the multi antimicrobial extrusion (MATE) (TC 2.A.66.1) family. MepA subfamily.</text>
</comment>
<evidence type="ECO:0000313" key="12">
    <source>
        <dbReference type="Proteomes" id="UP000886785"/>
    </source>
</evidence>
<dbReference type="GO" id="GO:0042910">
    <property type="term" value="F:xenobiotic transmembrane transporter activity"/>
    <property type="evidence" value="ECO:0007669"/>
    <property type="project" value="InterPro"/>
</dbReference>
<organism evidence="11 12">
    <name type="scientific">Candidatus Gallacutalibacter pullicola</name>
    <dbReference type="NCBI Taxonomy" id="2840830"/>
    <lineage>
        <taxon>Bacteria</taxon>
        <taxon>Bacillati</taxon>
        <taxon>Bacillota</taxon>
        <taxon>Clostridia</taxon>
        <taxon>Eubacteriales</taxon>
        <taxon>Candidatus Gallacutalibacter</taxon>
    </lineage>
</organism>
<keyword evidence="9" id="KW-0046">Antibiotic resistance</keyword>
<feature type="transmembrane region" description="Helical" evidence="10">
    <location>
        <begin position="396"/>
        <end position="419"/>
    </location>
</feature>
<feature type="transmembrane region" description="Helical" evidence="10">
    <location>
        <begin position="366"/>
        <end position="389"/>
    </location>
</feature>
<evidence type="ECO:0000313" key="11">
    <source>
        <dbReference type="EMBL" id="HIR56173.1"/>
    </source>
</evidence>
<feature type="transmembrane region" description="Helical" evidence="10">
    <location>
        <begin position="20"/>
        <end position="39"/>
    </location>
</feature>
<dbReference type="NCBIfam" id="TIGR00797">
    <property type="entry name" value="matE"/>
    <property type="match status" value="1"/>
</dbReference>
<evidence type="ECO:0000256" key="8">
    <source>
        <dbReference type="ARBA" id="ARBA00023136"/>
    </source>
</evidence>
<dbReference type="PANTHER" id="PTHR43823:SF3">
    <property type="entry name" value="MULTIDRUG EXPORT PROTEIN MEPA"/>
    <property type="match status" value="1"/>
</dbReference>
<gene>
    <name evidence="11" type="ORF">IAA54_00735</name>
</gene>
<dbReference type="GO" id="GO:0046677">
    <property type="term" value="P:response to antibiotic"/>
    <property type="evidence" value="ECO:0007669"/>
    <property type="project" value="UniProtKB-KW"/>
</dbReference>
<feature type="transmembrane region" description="Helical" evidence="10">
    <location>
        <begin position="173"/>
        <end position="195"/>
    </location>
</feature>
<keyword evidence="7 10" id="KW-1133">Transmembrane helix</keyword>
<evidence type="ECO:0000256" key="4">
    <source>
        <dbReference type="ARBA" id="ARBA00022448"/>
    </source>
</evidence>
<evidence type="ECO:0000256" key="7">
    <source>
        <dbReference type="ARBA" id="ARBA00022989"/>
    </source>
</evidence>
<dbReference type="CDD" id="cd13143">
    <property type="entry name" value="MATE_MepA_like"/>
    <property type="match status" value="1"/>
</dbReference>
<dbReference type="InterPro" id="IPR002528">
    <property type="entry name" value="MATE_fam"/>
</dbReference>
<keyword evidence="8 10" id="KW-0472">Membrane</keyword>
<dbReference type="PANTHER" id="PTHR43823">
    <property type="entry name" value="SPORULATION PROTEIN YKVU"/>
    <property type="match status" value="1"/>
</dbReference>
<evidence type="ECO:0000256" key="2">
    <source>
        <dbReference type="ARBA" id="ARBA00008417"/>
    </source>
</evidence>
<name>A0A9D1DNR7_9FIRM</name>
<dbReference type="PIRSF" id="PIRSF006603">
    <property type="entry name" value="DinF"/>
    <property type="match status" value="1"/>
</dbReference>